<dbReference type="Pfam" id="PF00172">
    <property type="entry name" value="Zn_clus"/>
    <property type="match status" value="1"/>
</dbReference>
<dbReference type="PROSITE" id="PS50048">
    <property type="entry name" value="ZN2_CY6_FUNGAL_2"/>
    <property type="match status" value="1"/>
</dbReference>
<dbReference type="GeneID" id="70230486"/>
<evidence type="ECO:0000256" key="1">
    <source>
        <dbReference type="ARBA" id="ARBA00023242"/>
    </source>
</evidence>
<dbReference type="CDD" id="cd00067">
    <property type="entry name" value="GAL4"/>
    <property type="match status" value="1"/>
</dbReference>
<keyword evidence="5" id="KW-1185">Reference proteome</keyword>
<accession>A0A9P9JPU7</accession>
<evidence type="ECO:0000313" key="5">
    <source>
        <dbReference type="Proteomes" id="UP000720189"/>
    </source>
</evidence>
<dbReference type="GO" id="GO:0000981">
    <property type="term" value="F:DNA-binding transcription factor activity, RNA polymerase II-specific"/>
    <property type="evidence" value="ECO:0007669"/>
    <property type="project" value="InterPro"/>
</dbReference>
<dbReference type="PANTHER" id="PTHR38111">
    <property type="entry name" value="ZN(2)-C6 FUNGAL-TYPE DOMAIN-CONTAINING PROTEIN-RELATED"/>
    <property type="match status" value="1"/>
</dbReference>
<dbReference type="SMART" id="SM00066">
    <property type="entry name" value="GAL4"/>
    <property type="match status" value="1"/>
</dbReference>
<dbReference type="Gene3D" id="4.10.240.10">
    <property type="entry name" value="Zn(2)-C6 fungal-type DNA-binding domain"/>
    <property type="match status" value="1"/>
</dbReference>
<comment type="caution">
    <text evidence="4">The sequence shown here is derived from an EMBL/GenBank/DDBJ whole genome shotgun (WGS) entry which is preliminary data.</text>
</comment>
<evidence type="ECO:0000313" key="4">
    <source>
        <dbReference type="EMBL" id="KAH7205401.1"/>
    </source>
</evidence>
<feature type="region of interest" description="Disordered" evidence="2">
    <location>
        <begin position="73"/>
        <end position="103"/>
    </location>
</feature>
<dbReference type="InterPro" id="IPR001138">
    <property type="entry name" value="Zn2Cys6_DnaBD"/>
</dbReference>
<evidence type="ECO:0000256" key="2">
    <source>
        <dbReference type="SAM" id="MobiDB-lite"/>
    </source>
</evidence>
<dbReference type="PANTHER" id="PTHR38111:SF9">
    <property type="entry name" value="ZN(2)-C6 FUNGAL-TYPE DOMAIN-CONTAINING PROTEIN"/>
    <property type="match status" value="1"/>
</dbReference>
<sequence>MKVRKKNLCHTCRRRKLGCDGKRPACSQCLRSDRHCEGYPGVLFAPIVSGPGLPTSTTSRPVRPLKRIPKDPVRATSIDVFPTTSTTNAGDGSNGSSPSDETISDTLVQRPTKWPYAHTIYPALSDPLQSRIERAAAVMCLALVEVLSPRSPDNWLVHMHGVSELIRLSPPELVSSGIQHKLFIGIRPLMVIKALIFRKATFLAEEQWTTEPFQSHEPSPLQNLFSLAAAIPDILEKIDALDHESTSAATTEAKKRLAELTEMRASLEAWRFSFQAEPQMPLCWPRAAGDNNRQSNGSLWFPNLSVANALTHLWSFQILCLSHIRDMLRRFPELGEVDSMLENPDRLRKACIELSVSIFQSMEYLMQDEFMLYGPFTAGFPVYTARRALEMHEQGRAVLQKLDKSVTDRISIHVILVLQQESYRRRTGVLV</sequence>
<keyword evidence="1" id="KW-0539">Nucleus</keyword>
<proteinExistence type="predicted"/>
<dbReference type="GO" id="GO:0008270">
    <property type="term" value="F:zinc ion binding"/>
    <property type="evidence" value="ECO:0007669"/>
    <property type="project" value="InterPro"/>
</dbReference>
<organism evidence="4 5">
    <name type="scientific">Fusarium redolens</name>
    <dbReference type="NCBI Taxonomy" id="48865"/>
    <lineage>
        <taxon>Eukaryota</taxon>
        <taxon>Fungi</taxon>
        <taxon>Dikarya</taxon>
        <taxon>Ascomycota</taxon>
        <taxon>Pezizomycotina</taxon>
        <taxon>Sordariomycetes</taxon>
        <taxon>Hypocreomycetidae</taxon>
        <taxon>Hypocreales</taxon>
        <taxon>Nectriaceae</taxon>
        <taxon>Fusarium</taxon>
        <taxon>Fusarium redolens species complex</taxon>
    </lineage>
</organism>
<dbReference type="OrthoDB" id="4491390at2759"/>
<dbReference type="Proteomes" id="UP000720189">
    <property type="component" value="Unassembled WGS sequence"/>
</dbReference>
<dbReference type="SUPFAM" id="SSF57701">
    <property type="entry name" value="Zn2/Cys6 DNA-binding domain"/>
    <property type="match status" value="1"/>
</dbReference>
<gene>
    <name evidence="4" type="ORF">BKA55DRAFT_698588</name>
</gene>
<dbReference type="InterPro" id="IPR036864">
    <property type="entry name" value="Zn2-C6_fun-type_DNA-bd_sf"/>
</dbReference>
<feature type="compositionally biased region" description="Polar residues" evidence="2">
    <location>
        <begin position="82"/>
        <end position="103"/>
    </location>
</feature>
<feature type="domain" description="Zn(2)-C6 fungal-type" evidence="3">
    <location>
        <begin position="8"/>
        <end position="36"/>
    </location>
</feature>
<dbReference type="RefSeq" id="XP_046040994.1">
    <property type="nucleotide sequence ID" value="XM_046200532.1"/>
</dbReference>
<name>A0A9P9JPU7_FUSRE</name>
<dbReference type="AlphaFoldDB" id="A0A9P9JPU7"/>
<protein>
    <recommendedName>
        <fullName evidence="3">Zn(2)-C6 fungal-type domain-containing protein</fullName>
    </recommendedName>
</protein>
<reference evidence="4" key="1">
    <citation type="journal article" date="2021" name="Nat. Commun.">
        <title>Genetic determinants of endophytism in the Arabidopsis root mycobiome.</title>
        <authorList>
            <person name="Mesny F."/>
            <person name="Miyauchi S."/>
            <person name="Thiergart T."/>
            <person name="Pickel B."/>
            <person name="Atanasova L."/>
            <person name="Karlsson M."/>
            <person name="Huettel B."/>
            <person name="Barry K.W."/>
            <person name="Haridas S."/>
            <person name="Chen C."/>
            <person name="Bauer D."/>
            <person name="Andreopoulos W."/>
            <person name="Pangilinan J."/>
            <person name="LaButti K."/>
            <person name="Riley R."/>
            <person name="Lipzen A."/>
            <person name="Clum A."/>
            <person name="Drula E."/>
            <person name="Henrissat B."/>
            <person name="Kohler A."/>
            <person name="Grigoriev I.V."/>
            <person name="Martin F.M."/>
            <person name="Hacquard S."/>
        </authorList>
    </citation>
    <scope>NUCLEOTIDE SEQUENCE</scope>
    <source>
        <strain evidence="4">MPI-CAGE-AT-0023</strain>
    </source>
</reference>
<evidence type="ECO:0000259" key="3">
    <source>
        <dbReference type="PROSITE" id="PS50048"/>
    </source>
</evidence>
<dbReference type="EMBL" id="JAGMUX010000038">
    <property type="protein sequence ID" value="KAH7205401.1"/>
    <property type="molecule type" value="Genomic_DNA"/>
</dbReference>
<dbReference type="InterPro" id="IPR053178">
    <property type="entry name" value="Osmoadaptation_assoc"/>
</dbReference>